<dbReference type="InterPro" id="IPR002110">
    <property type="entry name" value="Ankyrin_rpt"/>
</dbReference>
<dbReference type="PANTHER" id="PTHR24183">
    <property type="entry name" value="FIBRONECTIN TYPE 3 AND ANKYRIN REPEAT DOMAINS PROTEIN 1"/>
    <property type="match status" value="1"/>
</dbReference>
<gene>
    <name evidence="2" type="ORF">PSON_ATCC_30995.1.T0670148</name>
</gene>
<feature type="repeat" description="ANK" evidence="1">
    <location>
        <begin position="863"/>
        <end position="895"/>
    </location>
</feature>
<name>A0A8S1NWV6_9CILI</name>
<dbReference type="AlphaFoldDB" id="A0A8S1NWV6"/>
<dbReference type="Proteomes" id="UP000692954">
    <property type="component" value="Unassembled WGS sequence"/>
</dbReference>
<reference evidence="2" key="1">
    <citation type="submission" date="2021-01" db="EMBL/GenBank/DDBJ databases">
        <authorList>
            <consortium name="Genoscope - CEA"/>
            <person name="William W."/>
        </authorList>
    </citation>
    <scope>NUCLEOTIDE SEQUENCE</scope>
</reference>
<dbReference type="Pfam" id="PF13857">
    <property type="entry name" value="Ank_5"/>
    <property type="match status" value="1"/>
</dbReference>
<keyword evidence="3" id="KW-1185">Reference proteome</keyword>
<sequence>MKQSQVNKFFTNLAGHQLISNVASPTTTAPSKHNKNVSSIISNGNKYLVYSKRTSRLLLDSSNKLPLLTTVLKTETQDTPKTAKVKIRKASGNSGDFRIIHQHQRNKTETLIINNNINYPKVDSPKEQFEDVQQINTQQNIQDAVTIPTLQEHLIESQQISLTSSRSENITQQIQPKVHCVQVLGEAYQFSKITNIQPKIKRIQIQQQISEMESLNEKSCHLLRKLRQMLHTHRDKEKLLELEIKKKKESLVDRQFSKTLSNMPDEKTPKAIESKFNFKLSTINKKQTKIHPNYSIQDTESILPIKTIVDALKEKKDDKKDKPKIEKSQIIQKVPKKNIKVTVAFEEDEKQIEFQMPHYMDEVQQIQEPQTELKENKQSNIYSLVSKSMLQNKFALRLVQKFGDKVIKTQKDNDAIENFNSFKASQFTRYYLQNHTQKCLEIKYEPQQEKEEIQSLSKFSFLNRNFYSETFQEIQSKSTQQLAQLNKDQYKKQCEIETNFYNVEQNYEGHISDNSLLSPNTSQLDFSDIEMQTQFKINYIYYMLNLISTNDLKQIKLRMIVNTVDDETKNQFLHEELLRFPEIINLVIEVENDSENHQLQILNNLEQELLKVDQKNIQIKFSNKFNQILTGLFEDYRNHQVSSMERIYVEYCKTLNDLDSAKNNDRQFTNLNIPQNSRSRLASPIGSNESKFTGKEINPQFPKVMMLKKNQKQKNLLATQKCSSIQNIKCQSSSNLQTLLHTNTNSNHTIQSNHNIHSNHNIYSNHNIQQLQNSQRIYQKESENQTKSKSSQRQISIKSNLITQQSMDPSSLLFRSMLLQESQQNDKSNIERAFSLIEDHRLQDLKDLLNHDQNININIKNQNGNTFLIQAARTGAYDIIQFLLRQGAEISIKNNDGLNAIQMAIIHLQFEAADEINRFSRSNSFISHY</sequence>
<comment type="caution">
    <text evidence="2">The sequence shown here is derived from an EMBL/GenBank/DDBJ whole genome shotgun (WGS) entry which is preliminary data.</text>
</comment>
<keyword evidence="1" id="KW-0040">ANK repeat</keyword>
<dbReference type="GO" id="GO:0005634">
    <property type="term" value="C:nucleus"/>
    <property type="evidence" value="ECO:0007669"/>
    <property type="project" value="TreeGrafter"/>
</dbReference>
<evidence type="ECO:0000256" key="1">
    <source>
        <dbReference type="PROSITE-ProRule" id="PRU00023"/>
    </source>
</evidence>
<dbReference type="EMBL" id="CAJJDN010000067">
    <property type="protein sequence ID" value="CAD8096942.1"/>
    <property type="molecule type" value="Genomic_DNA"/>
</dbReference>
<dbReference type="OrthoDB" id="341259at2759"/>
<dbReference type="PROSITE" id="PS50297">
    <property type="entry name" value="ANK_REP_REGION"/>
    <property type="match status" value="1"/>
</dbReference>
<proteinExistence type="predicted"/>
<dbReference type="PROSITE" id="PS50088">
    <property type="entry name" value="ANK_REPEAT"/>
    <property type="match status" value="1"/>
</dbReference>
<organism evidence="2 3">
    <name type="scientific">Paramecium sonneborni</name>
    <dbReference type="NCBI Taxonomy" id="65129"/>
    <lineage>
        <taxon>Eukaryota</taxon>
        <taxon>Sar</taxon>
        <taxon>Alveolata</taxon>
        <taxon>Ciliophora</taxon>
        <taxon>Intramacronucleata</taxon>
        <taxon>Oligohymenophorea</taxon>
        <taxon>Peniculida</taxon>
        <taxon>Parameciidae</taxon>
        <taxon>Paramecium</taxon>
    </lineage>
</organism>
<evidence type="ECO:0000313" key="3">
    <source>
        <dbReference type="Proteomes" id="UP000692954"/>
    </source>
</evidence>
<evidence type="ECO:0000313" key="2">
    <source>
        <dbReference type="EMBL" id="CAD8096942.1"/>
    </source>
</evidence>
<dbReference type="PANTHER" id="PTHR24183:SF1">
    <property type="entry name" value="FIBRONECTIN TYPE 3 AND ANKYRIN REPEAT DOMAINS PROTEIN 1"/>
    <property type="match status" value="1"/>
</dbReference>
<protein>
    <submittedName>
        <fullName evidence="2">Uncharacterized protein</fullName>
    </submittedName>
</protein>
<accession>A0A8S1NWV6</accession>